<evidence type="ECO:0000313" key="3">
    <source>
        <dbReference type="EMBL" id="RKE91442.1"/>
    </source>
</evidence>
<dbReference type="Proteomes" id="UP000283568">
    <property type="component" value="Unassembled WGS sequence"/>
</dbReference>
<dbReference type="Gene3D" id="1.10.260.40">
    <property type="entry name" value="lambda repressor-like DNA-binding domains"/>
    <property type="match status" value="1"/>
</dbReference>
<feature type="domain" description="HTH cro/C1-type" evidence="1">
    <location>
        <begin position="45"/>
        <end position="79"/>
    </location>
</feature>
<reference evidence="3 5" key="2">
    <citation type="submission" date="2018-09" db="EMBL/GenBank/DDBJ databases">
        <title>Genomic Encyclopedia of Archaeal and Bacterial Type Strains, Phase II (KMG-II): from individual species to whole genera.</title>
        <authorList>
            <person name="Goeker M."/>
        </authorList>
    </citation>
    <scope>NUCLEOTIDE SEQUENCE [LARGE SCALE GENOMIC DNA]</scope>
    <source>
        <strain evidence="3 5">DSM 16337</strain>
    </source>
</reference>
<reference evidence="2 4" key="1">
    <citation type="journal article" date="2017" name="Nat. Microbiol.">
        <title>Natural product diversity associated with the nematode symbionts Photorhabdus and Xenorhabdus.</title>
        <authorList>
            <person name="Tobias N.J."/>
            <person name="Wolff H."/>
            <person name="Djahanschiri B."/>
            <person name="Grundmann F."/>
            <person name="Kronenwerth M."/>
            <person name="Shi Y.M."/>
            <person name="Simonyi S."/>
            <person name="Grun P."/>
            <person name="Shapiro-Ilan D."/>
            <person name="Pidot S.J."/>
            <person name="Stinear T.P."/>
            <person name="Ebersberger I."/>
            <person name="Bode H.B."/>
        </authorList>
    </citation>
    <scope>NUCLEOTIDE SEQUENCE [LARGE SCALE GENOMIC DNA]</scope>
    <source>
        <strain evidence="2 4">DSM 16337</strain>
    </source>
</reference>
<proteinExistence type="predicted"/>
<organism evidence="2 4">
    <name type="scientific">Xenorhabdus ehlersii</name>
    <dbReference type="NCBI Taxonomy" id="290111"/>
    <lineage>
        <taxon>Bacteria</taxon>
        <taxon>Pseudomonadati</taxon>
        <taxon>Pseudomonadota</taxon>
        <taxon>Gammaproteobacteria</taxon>
        <taxon>Enterobacterales</taxon>
        <taxon>Morganellaceae</taxon>
        <taxon>Xenorhabdus</taxon>
    </lineage>
</organism>
<evidence type="ECO:0000313" key="2">
    <source>
        <dbReference type="EMBL" id="PHM22566.1"/>
    </source>
</evidence>
<accession>A0A2D0ILB4</accession>
<dbReference type="Proteomes" id="UP000225605">
    <property type="component" value="Unassembled WGS sequence"/>
</dbReference>
<protein>
    <submittedName>
        <fullName evidence="2">Transcriptional regulator</fullName>
    </submittedName>
</protein>
<evidence type="ECO:0000259" key="1">
    <source>
        <dbReference type="PROSITE" id="PS50943"/>
    </source>
</evidence>
<keyword evidence="5" id="KW-1185">Reference proteome</keyword>
<evidence type="ECO:0000313" key="4">
    <source>
        <dbReference type="Proteomes" id="UP000225605"/>
    </source>
</evidence>
<sequence>MSAVKTEKLSFLPKGKETEKETFKDRLKLLIGKRSVRAAAKDWELSVSTLNNYLNRGTEPTLSVINTISSIENISIDWLANGTREVADPIASGIVESVNTDISKQELTQLKQAWDMVFDSIEPNEASELLKYIHRNGVVSILNRGQKQTLQDAIEDTIDSLPIRDTLKQAIKVALPGNEALDKEILRRISKNEGDVEPETGIVQAVNKNAG</sequence>
<comment type="caution">
    <text evidence="2">The sequence shown here is derived from an EMBL/GenBank/DDBJ whole genome shotgun (WGS) entry which is preliminary data.</text>
</comment>
<dbReference type="InterPro" id="IPR001387">
    <property type="entry name" value="Cro/C1-type_HTH"/>
</dbReference>
<dbReference type="GO" id="GO:0003677">
    <property type="term" value="F:DNA binding"/>
    <property type="evidence" value="ECO:0007669"/>
    <property type="project" value="InterPro"/>
</dbReference>
<evidence type="ECO:0000313" key="5">
    <source>
        <dbReference type="Proteomes" id="UP000283568"/>
    </source>
</evidence>
<dbReference type="SUPFAM" id="SSF47413">
    <property type="entry name" value="lambda repressor-like DNA-binding domains"/>
    <property type="match status" value="1"/>
</dbReference>
<name>A0A2D0ILB4_9GAMM</name>
<dbReference type="AlphaFoldDB" id="A0A2D0ILB4"/>
<dbReference type="RefSeq" id="WP_099133735.1">
    <property type="nucleotide sequence ID" value="NZ_CAWNOJ010000036.1"/>
</dbReference>
<dbReference type="OrthoDB" id="6453465at2"/>
<dbReference type="InterPro" id="IPR010982">
    <property type="entry name" value="Lambda_DNA-bd_dom_sf"/>
</dbReference>
<dbReference type="EMBL" id="RAQI01000002">
    <property type="protein sequence ID" value="RKE91442.1"/>
    <property type="molecule type" value="Genomic_DNA"/>
</dbReference>
<dbReference type="EMBL" id="NIBT01000024">
    <property type="protein sequence ID" value="PHM22566.1"/>
    <property type="molecule type" value="Genomic_DNA"/>
</dbReference>
<dbReference type="PROSITE" id="PS50943">
    <property type="entry name" value="HTH_CROC1"/>
    <property type="match status" value="1"/>
</dbReference>
<gene>
    <name evidence="3" type="ORF">BDE27_1664</name>
    <name evidence="2" type="ORF">Xehl_03577</name>
</gene>